<name>A0ACB8IWL6_CITSI</name>
<sequence>MAQTNGCRGQSRWTLEGKTALVTGGTKGLGHAVVEELAELGAIVHTCARNEADLDECLREWKMKGFKVTGSICDASSRREREMLMDKVSALFNGKLNILINNVGTSIRKPTVEYTAEDFSVLMATNFESAYHLSQLAHPLLKASGAGNIILMSSIAGLVSLNTGNSIYAATKGAMNQLAKNLACEWARDNIRTNSVAPWFIRTPLVEPYLSDEKFLEEIKCRTPMERTGEPDEQPVRHLDDFLAHKSLSMLLFGELGAIVHTCARNEAELNECLREWKTKCFKVTGSVCDASSRAEREKLMKQVSSLFNGKLNILINNVGTNYTTKPTVEYMAEDLSFLMSTNFESAYHLSQLAHPLLKASGAGNIILVSSVCGVLSTNLGTIYAATKGAMNQLAKNLACEWARDNIRINSVAPWFITTPLTEPYLSDEKFLEEVKCRTPMERPGEPKEVSSLVAFLCMPAASYITGQTICVDGGFTVNGFFFRRT</sequence>
<reference evidence="2" key="1">
    <citation type="journal article" date="2023" name="Hortic. Res.">
        <title>A chromosome-level phased genome enabling allele-level studies in sweet orange: a case study on citrus Huanglongbing tolerance.</title>
        <authorList>
            <person name="Wu B."/>
            <person name="Yu Q."/>
            <person name="Deng Z."/>
            <person name="Duan Y."/>
            <person name="Luo F."/>
            <person name="Gmitter F. Jr."/>
        </authorList>
    </citation>
    <scope>NUCLEOTIDE SEQUENCE [LARGE SCALE GENOMIC DNA]</scope>
    <source>
        <strain evidence="2">cv. Valencia</strain>
    </source>
</reference>
<accession>A0ACB8IWL6</accession>
<comment type="caution">
    <text evidence="1">The sequence shown here is derived from an EMBL/GenBank/DDBJ whole genome shotgun (WGS) entry which is preliminary data.</text>
</comment>
<proteinExistence type="predicted"/>
<organism evidence="1 2">
    <name type="scientific">Citrus sinensis</name>
    <name type="common">Sweet orange</name>
    <name type="synonym">Citrus aurantium var. sinensis</name>
    <dbReference type="NCBI Taxonomy" id="2711"/>
    <lineage>
        <taxon>Eukaryota</taxon>
        <taxon>Viridiplantae</taxon>
        <taxon>Streptophyta</taxon>
        <taxon>Embryophyta</taxon>
        <taxon>Tracheophyta</taxon>
        <taxon>Spermatophyta</taxon>
        <taxon>Magnoliopsida</taxon>
        <taxon>eudicotyledons</taxon>
        <taxon>Gunneridae</taxon>
        <taxon>Pentapetalae</taxon>
        <taxon>rosids</taxon>
        <taxon>malvids</taxon>
        <taxon>Sapindales</taxon>
        <taxon>Rutaceae</taxon>
        <taxon>Aurantioideae</taxon>
        <taxon>Citrus</taxon>
    </lineage>
</organism>
<dbReference type="Proteomes" id="UP000829398">
    <property type="component" value="Chromosome 8"/>
</dbReference>
<evidence type="ECO:0000313" key="2">
    <source>
        <dbReference type="Proteomes" id="UP000829398"/>
    </source>
</evidence>
<dbReference type="EMBL" id="CM039177">
    <property type="protein sequence ID" value="KAH9701443.1"/>
    <property type="molecule type" value="Genomic_DNA"/>
</dbReference>
<gene>
    <name evidence="1" type="ORF">KPL71_024993</name>
</gene>
<keyword evidence="2" id="KW-1185">Reference proteome</keyword>
<evidence type="ECO:0000313" key="1">
    <source>
        <dbReference type="EMBL" id="KAH9701443.1"/>
    </source>
</evidence>
<protein>
    <submittedName>
        <fullName evidence="1">Tropinone reductase</fullName>
    </submittedName>
</protein>